<evidence type="ECO:0000256" key="3">
    <source>
        <dbReference type="ARBA" id="ARBA00023163"/>
    </source>
</evidence>
<dbReference type="SMART" id="SM00895">
    <property type="entry name" value="FCD"/>
    <property type="match status" value="1"/>
</dbReference>
<dbReference type="SUPFAM" id="SSF48008">
    <property type="entry name" value="GntR ligand-binding domain-like"/>
    <property type="match status" value="1"/>
</dbReference>
<keyword evidence="3" id="KW-0804">Transcription</keyword>
<dbReference type="InterPro" id="IPR008920">
    <property type="entry name" value="TF_FadR/GntR_C"/>
</dbReference>
<dbReference type="Gene3D" id="1.10.10.10">
    <property type="entry name" value="Winged helix-like DNA-binding domain superfamily/Winged helix DNA-binding domain"/>
    <property type="match status" value="1"/>
</dbReference>
<dbReference type="CDD" id="cd07377">
    <property type="entry name" value="WHTH_GntR"/>
    <property type="match status" value="1"/>
</dbReference>
<dbReference type="Pfam" id="PF00392">
    <property type="entry name" value="GntR"/>
    <property type="match status" value="1"/>
</dbReference>
<dbReference type="Pfam" id="PF07729">
    <property type="entry name" value="FCD"/>
    <property type="match status" value="1"/>
</dbReference>
<evidence type="ECO:0000313" key="6">
    <source>
        <dbReference type="Proteomes" id="UP000773462"/>
    </source>
</evidence>
<name>A0ABS4NLW6_9BACL</name>
<dbReference type="InterPro" id="IPR036390">
    <property type="entry name" value="WH_DNA-bd_sf"/>
</dbReference>
<dbReference type="SMART" id="SM00345">
    <property type="entry name" value="HTH_GNTR"/>
    <property type="match status" value="1"/>
</dbReference>
<dbReference type="SUPFAM" id="SSF46785">
    <property type="entry name" value="Winged helix' DNA-binding domain"/>
    <property type="match status" value="1"/>
</dbReference>
<dbReference type="RefSeq" id="WP_036728682.1">
    <property type="nucleotide sequence ID" value="NZ_JAGGLV010000003.1"/>
</dbReference>
<dbReference type="Proteomes" id="UP000773462">
    <property type="component" value="Unassembled WGS sequence"/>
</dbReference>
<evidence type="ECO:0000259" key="4">
    <source>
        <dbReference type="PROSITE" id="PS50949"/>
    </source>
</evidence>
<dbReference type="PRINTS" id="PR00035">
    <property type="entry name" value="HTHGNTR"/>
</dbReference>
<sequence length="230" mass="27093">MEYTIGTQALSTRDIVYRSLKNQILLLELPPGTGISEKEISLKFSVSRTPVREAFVRLAQEGLLAVYPQRGTVVSLIDSELVEEARFMREHLERAVIRESCSAFQARNLIDLKANLDKQKLCIEDQDYKEMFMLDEEFHHVIFMGCNKKNTWEVIQQIKVHLNRSRMLKLTADHNWEHLYRQHYGLYEAIEQHNIQQGDQIMQEHMALTIADQEMLMEKYPQYYKQRSAD</sequence>
<dbReference type="GO" id="GO:0003677">
    <property type="term" value="F:DNA binding"/>
    <property type="evidence" value="ECO:0007669"/>
    <property type="project" value="UniProtKB-KW"/>
</dbReference>
<dbReference type="EMBL" id="JAGGLV010000003">
    <property type="protein sequence ID" value="MBP2111053.1"/>
    <property type="molecule type" value="Genomic_DNA"/>
</dbReference>
<dbReference type="PROSITE" id="PS50949">
    <property type="entry name" value="HTH_GNTR"/>
    <property type="match status" value="1"/>
</dbReference>
<feature type="domain" description="HTH gntR-type" evidence="4">
    <location>
        <begin position="10"/>
        <end position="77"/>
    </location>
</feature>
<proteinExistence type="predicted"/>
<dbReference type="InterPro" id="IPR000524">
    <property type="entry name" value="Tscrpt_reg_HTH_GntR"/>
</dbReference>
<organism evidence="5 6">
    <name type="scientific">Paenibacillus silagei</name>
    <dbReference type="NCBI Taxonomy" id="1670801"/>
    <lineage>
        <taxon>Bacteria</taxon>
        <taxon>Bacillati</taxon>
        <taxon>Bacillota</taxon>
        <taxon>Bacilli</taxon>
        <taxon>Bacillales</taxon>
        <taxon>Paenibacillaceae</taxon>
        <taxon>Paenibacillus</taxon>
    </lineage>
</organism>
<keyword evidence="1" id="KW-0805">Transcription regulation</keyword>
<gene>
    <name evidence="5" type="ORF">J2Z70_001194</name>
</gene>
<keyword evidence="6" id="KW-1185">Reference proteome</keyword>
<accession>A0ABS4NLW6</accession>
<dbReference type="PANTHER" id="PTHR43537">
    <property type="entry name" value="TRANSCRIPTIONAL REGULATOR, GNTR FAMILY"/>
    <property type="match status" value="1"/>
</dbReference>
<evidence type="ECO:0000313" key="5">
    <source>
        <dbReference type="EMBL" id="MBP2111053.1"/>
    </source>
</evidence>
<dbReference type="Gene3D" id="1.20.120.530">
    <property type="entry name" value="GntR ligand-binding domain-like"/>
    <property type="match status" value="1"/>
</dbReference>
<protein>
    <submittedName>
        <fullName evidence="5">DNA-binding GntR family transcriptional regulator</fullName>
    </submittedName>
</protein>
<evidence type="ECO:0000256" key="1">
    <source>
        <dbReference type="ARBA" id="ARBA00023015"/>
    </source>
</evidence>
<evidence type="ECO:0000256" key="2">
    <source>
        <dbReference type="ARBA" id="ARBA00023125"/>
    </source>
</evidence>
<dbReference type="InterPro" id="IPR036388">
    <property type="entry name" value="WH-like_DNA-bd_sf"/>
</dbReference>
<keyword evidence="2 5" id="KW-0238">DNA-binding</keyword>
<reference evidence="5 6" key="1">
    <citation type="submission" date="2021-03" db="EMBL/GenBank/DDBJ databases">
        <title>Genomic Encyclopedia of Type Strains, Phase IV (KMG-IV): sequencing the most valuable type-strain genomes for metagenomic binning, comparative biology and taxonomic classification.</title>
        <authorList>
            <person name="Goeker M."/>
        </authorList>
    </citation>
    <scope>NUCLEOTIDE SEQUENCE [LARGE SCALE GENOMIC DNA]</scope>
    <source>
        <strain evidence="5 6">DSM 101953</strain>
    </source>
</reference>
<dbReference type="PANTHER" id="PTHR43537:SF6">
    <property type="entry name" value="HTH-TYPE TRANSCRIPTIONAL REPRESSOR RSPR"/>
    <property type="match status" value="1"/>
</dbReference>
<dbReference type="InterPro" id="IPR011711">
    <property type="entry name" value="GntR_C"/>
</dbReference>
<comment type="caution">
    <text evidence="5">The sequence shown here is derived from an EMBL/GenBank/DDBJ whole genome shotgun (WGS) entry which is preliminary data.</text>
</comment>